<keyword evidence="4" id="KW-0408">Iron</keyword>
<dbReference type="GO" id="GO:0046872">
    <property type="term" value="F:metal ion binding"/>
    <property type="evidence" value="ECO:0007669"/>
    <property type="project" value="UniProtKB-KW"/>
</dbReference>
<evidence type="ECO:0000256" key="5">
    <source>
        <dbReference type="ARBA" id="ARBA00023014"/>
    </source>
</evidence>
<dbReference type="EMBL" id="BMJB01000004">
    <property type="protein sequence ID" value="GGA80117.1"/>
    <property type="molecule type" value="Genomic_DNA"/>
</dbReference>
<dbReference type="Gene3D" id="3.20.20.70">
    <property type="entry name" value="Aldolase class I"/>
    <property type="match status" value="1"/>
</dbReference>
<comment type="caution">
    <text evidence="7">The sequence shown here is derived from an EMBL/GenBank/DDBJ whole genome shotgun (WGS) entry which is preliminary data.</text>
</comment>
<keyword evidence="2" id="KW-0949">S-adenosyl-L-methionine</keyword>
<accession>A0A916S1G5</accession>
<name>A0A916S1G5_9BACT</name>
<dbReference type="GO" id="GO:0051536">
    <property type="term" value="F:iron-sulfur cluster binding"/>
    <property type="evidence" value="ECO:0007669"/>
    <property type="project" value="UniProtKB-KW"/>
</dbReference>
<dbReference type="Proteomes" id="UP000648801">
    <property type="component" value="Unassembled WGS sequence"/>
</dbReference>
<evidence type="ECO:0000256" key="2">
    <source>
        <dbReference type="ARBA" id="ARBA00022691"/>
    </source>
</evidence>
<feature type="domain" description="Radical SAM core" evidence="6">
    <location>
        <begin position="94"/>
        <end position="320"/>
    </location>
</feature>
<dbReference type="CDD" id="cd01335">
    <property type="entry name" value="Radical_SAM"/>
    <property type="match status" value="1"/>
</dbReference>
<dbReference type="SFLD" id="SFLDG01067">
    <property type="entry name" value="SPASM/twitch_domain_containing"/>
    <property type="match status" value="1"/>
</dbReference>
<dbReference type="AlphaFoldDB" id="A0A916S1G5"/>
<dbReference type="SFLD" id="SFLDS00029">
    <property type="entry name" value="Radical_SAM"/>
    <property type="match status" value="1"/>
</dbReference>
<dbReference type="Pfam" id="PF04055">
    <property type="entry name" value="Radical_SAM"/>
    <property type="match status" value="1"/>
</dbReference>
<evidence type="ECO:0000256" key="1">
    <source>
        <dbReference type="ARBA" id="ARBA00001966"/>
    </source>
</evidence>
<evidence type="ECO:0000313" key="8">
    <source>
        <dbReference type="Proteomes" id="UP000648801"/>
    </source>
</evidence>
<dbReference type="GO" id="GO:0003824">
    <property type="term" value="F:catalytic activity"/>
    <property type="evidence" value="ECO:0007669"/>
    <property type="project" value="InterPro"/>
</dbReference>
<dbReference type="PROSITE" id="PS51918">
    <property type="entry name" value="RADICAL_SAM"/>
    <property type="match status" value="1"/>
</dbReference>
<dbReference type="PANTHER" id="PTHR11228:SF34">
    <property type="entry name" value="TUNGSTEN-CONTAINING ALDEHYDE FERREDOXIN OXIDOREDUCTASE COFACTOR MODIFYING PROTEIN"/>
    <property type="match status" value="1"/>
</dbReference>
<dbReference type="InterPro" id="IPR024032">
    <property type="entry name" value="rSAM_paired_HxsC"/>
</dbReference>
<evidence type="ECO:0000259" key="6">
    <source>
        <dbReference type="PROSITE" id="PS51918"/>
    </source>
</evidence>
<keyword evidence="3" id="KW-0479">Metal-binding</keyword>
<dbReference type="InterPro" id="IPR007197">
    <property type="entry name" value="rSAM"/>
</dbReference>
<evidence type="ECO:0000256" key="4">
    <source>
        <dbReference type="ARBA" id="ARBA00023004"/>
    </source>
</evidence>
<gene>
    <name evidence="7" type="ORF">GCM10011507_34230</name>
</gene>
<sequence length="377" mass="43194">MRLTTAGSARNIEEAIVGRITTQNLPDATRGQYIRFFAEGEAPILDFAGYRAILSHADLATDYPVVDRLRESEHFRDGDVVVVERDGFVRSLYRSYERHHSLFVTERCSSNCLMCSQPPKDKDDVESLTKRNQELIRLMSPAPEYLTITGGEPTLLGDHLFELIDQLKTSLPNTELHMLTNGRTFAWPEYTRQFAAIEHPNLCLGVPLYSDCAGDHDYVVQAKGAFDQTVAGLHQAARNGIRVEVRVVLHRLTIPRLTRLVEYIYRNLSFVEHVALMGLEYVGYTPRNIAELWIDPFDYQAELERAVNYLVMRNMTVSIYNHQLCVLRQSLWPYAQKSISDWKNLYLTECEKCSALEDCGGLFKWAVKKHSEHIHPL</sequence>
<evidence type="ECO:0000256" key="3">
    <source>
        <dbReference type="ARBA" id="ARBA00022723"/>
    </source>
</evidence>
<dbReference type="PANTHER" id="PTHR11228">
    <property type="entry name" value="RADICAL SAM DOMAIN PROTEIN"/>
    <property type="match status" value="1"/>
</dbReference>
<comment type="cofactor">
    <cofactor evidence="1">
        <name>[4Fe-4S] cluster</name>
        <dbReference type="ChEBI" id="CHEBI:49883"/>
    </cofactor>
</comment>
<dbReference type="SUPFAM" id="SSF102114">
    <property type="entry name" value="Radical SAM enzymes"/>
    <property type="match status" value="1"/>
</dbReference>
<organism evidence="7 8">
    <name type="scientific">Edaphobacter acidisoli</name>
    <dbReference type="NCBI Taxonomy" id="2040573"/>
    <lineage>
        <taxon>Bacteria</taxon>
        <taxon>Pseudomonadati</taxon>
        <taxon>Acidobacteriota</taxon>
        <taxon>Terriglobia</taxon>
        <taxon>Terriglobales</taxon>
        <taxon>Acidobacteriaceae</taxon>
        <taxon>Edaphobacter</taxon>
    </lineage>
</organism>
<dbReference type="RefSeq" id="WP_188760754.1">
    <property type="nucleotide sequence ID" value="NZ_BMJB01000004.1"/>
</dbReference>
<protein>
    <recommendedName>
        <fullName evidence="6">Radical SAM core domain-containing protein</fullName>
    </recommendedName>
</protein>
<keyword evidence="8" id="KW-1185">Reference proteome</keyword>
<reference evidence="7" key="2">
    <citation type="submission" date="2020-09" db="EMBL/GenBank/DDBJ databases">
        <authorList>
            <person name="Sun Q."/>
            <person name="Zhou Y."/>
        </authorList>
    </citation>
    <scope>NUCLEOTIDE SEQUENCE</scope>
    <source>
        <strain evidence="7">CGMCC 1.15447</strain>
    </source>
</reference>
<keyword evidence="5" id="KW-0411">Iron-sulfur</keyword>
<dbReference type="InterPro" id="IPR058240">
    <property type="entry name" value="rSAM_sf"/>
</dbReference>
<reference evidence="7" key="1">
    <citation type="journal article" date="2014" name="Int. J. Syst. Evol. Microbiol.">
        <title>Complete genome sequence of Corynebacterium casei LMG S-19264T (=DSM 44701T), isolated from a smear-ripened cheese.</title>
        <authorList>
            <consortium name="US DOE Joint Genome Institute (JGI-PGF)"/>
            <person name="Walter F."/>
            <person name="Albersmeier A."/>
            <person name="Kalinowski J."/>
            <person name="Ruckert C."/>
        </authorList>
    </citation>
    <scope>NUCLEOTIDE SEQUENCE</scope>
    <source>
        <strain evidence="7">CGMCC 1.15447</strain>
    </source>
</reference>
<dbReference type="InterPro" id="IPR050377">
    <property type="entry name" value="Radical_SAM_PqqE_MftC-like"/>
</dbReference>
<dbReference type="InterPro" id="IPR013785">
    <property type="entry name" value="Aldolase_TIM"/>
</dbReference>
<dbReference type="NCBIfam" id="TIGR03977">
    <property type="entry name" value="rSAM_pair_HxsC"/>
    <property type="match status" value="1"/>
</dbReference>
<evidence type="ECO:0000313" key="7">
    <source>
        <dbReference type="EMBL" id="GGA80117.1"/>
    </source>
</evidence>
<dbReference type="SFLD" id="SFLDG01103">
    <property type="entry name" value="Uncharacterised_Radical_SAM_Su"/>
    <property type="match status" value="1"/>
</dbReference>
<proteinExistence type="predicted"/>